<keyword evidence="2" id="KW-1185">Reference proteome</keyword>
<dbReference type="SUPFAM" id="SSF109604">
    <property type="entry name" value="HD-domain/PDEase-like"/>
    <property type="match status" value="1"/>
</dbReference>
<dbReference type="Proteomes" id="UP000601789">
    <property type="component" value="Unassembled WGS sequence"/>
</dbReference>
<sequence length="193" mass="22153">MNAIPTHHHRQGDWIQTFTGRQFWPLDPDAADIDIEDIAHALSMQCRFAGHCNRFYSVAEHSFYIARYLESQGAPVIVRLWGLLHDATEAYLVDLPRPIKISMPDYREAEGRLMRVIAQCFDLPTDTMPEAVKDADRRILSDEAAQNMCTPPAPWSGMREPLGITINCFPQTVAKNLFLSEFQRLEDLRHERS</sequence>
<dbReference type="EMBL" id="JADGMQ010000002">
    <property type="protein sequence ID" value="MBI1620122.1"/>
    <property type="molecule type" value="Genomic_DNA"/>
</dbReference>
<gene>
    <name evidence="1" type="ORF">IOD40_05530</name>
</gene>
<name>A0ABS0SA50_9HYPH</name>
<organism evidence="1 2">
    <name type="scientific">Aquamicrobium zhengzhouense</name>
    <dbReference type="NCBI Taxonomy" id="2781738"/>
    <lineage>
        <taxon>Bacteria</taxon>
        <taxon>Pseudomonadati</taxon>
        <taxon>Pseudomonadota</taxon>
        <taxon>Alphaproteobacteria</taxon>
        <taxon>Hyphomicrobiales</taxon>
        <taxon>Phyllobacteriaceae</taxon>
        <taxon>Aquamicrobium</taxon>
    </lineage>
</organism>
<reference evidence="1 2" key="1">
    <citation type="submission" date="2020-10" db="EMBL/GenBank/DDBJ databases">
        <title>Aquamicrobium zhengzhouensis sp. nov., a exopolysaccharide producing bacterium isolated from farmland soil.</title>
        <authorList>
            <person name="Wang X."/>
        </authorList>
    </citation>
    <scope>NUCLEOTIDE SEQUENCE [LARGE SCALE GENOMIC DNA]</scope>
    <source>
        <strain evidence="2">cd-1</strain>
    </source>
</reference>
<proteinExistence type="predicted"/>
<accession>A0ABS0SA50</accession>
<evidence type="ECO:0000313" key="1">
    <source>
        <dbReference type="EMBL" id="MBI1620122.1"/>
    </source>
</evidence>
<dbReference type="RefSeq" id="WP_198475122.1">
    <property type="nucleotide sequence ID" value="NZ_JADGMQ010000002.1"/>
</dbReference>
<evidence type="ECO:0000313" key="2">
    <source>
        <dbReference type="Proteomes" id="UP000601789"/>
    </source>
</evidence>
<protein>
    <submittedName>
        <fullName evidence="1">Phosphohydrolase</fullName>
    </submittedName>
</protein>
<dbReference type="Gene3D" id="1.10.3210.10">
    <property type="entry name" value="Hypothetical protein af1432"/>
    <property type="match status" value="1"/>
</dbReference>
<comment type="caution">
    <text evidence="1">The sequence shown here is derived from an EMBL/GenBank/DDBJ whole genome shotgun (WGS) entry which is preliminary data.</text>
</comment>